<protein>
    <submittedName>
        <fullName evidence="1">Uncharacterized protein</fullName>
    </submittedName>
</protein>
<comment type="caution">
    <text evidence="1">The sequence shown here is derived from an EMBL/GenBank/DDBJ whole genome shotgun (WGS) entry which is preliminary data.</text>
</comment>
<evidence type="ECO:0000313" key="1">
    <source>
        <dbReference type="EMBL" id="KAI3718542.1"/>
    </source>
</evidence>
<dbReference type="EMBL" id="CM042052">
    <property type="protein sequence ID" value="KAI3718542.1"/>
    <property type="molecule type" value="Genomic_DNA"/>
</dbReference>
<name>A0ACB9B922_ARCLA</name>
<organism evidence="1 2">
    <name type="scientific">Arctium lappa</name>
    <name type="common">Greater burdock</name>
    <name type="synonym">Lappa major</name>
    <dbReference type="NCBI Taxonomy" id="4217"/>
    <lineage>
        <taxon>Eukaryota</taxon>
        <taxon>Viridiplantae</taxon>
        <taxon>Streptophyta</taxon>
        <taxon>Embryophyta</taxon>
        <taxon>Tracheophyta</taxon>
        <taxon>Spermatophyta</taxon>
        <taxon>Magnoliopsida</taxon>
        <taxon>eudicotyledons</taxon>
        <taxon>Gunneridae</taxon>
        <taxon>Pentapetalae</taxon>
        <taxon>asterids</taxon>
        <taxon>campanulids</taxon>
        <taxon>Asterales</taxon>
        <taxon>Asteraceae</taxon>
        <taxon>Carduoideae</taxon>
        <taxon>Cardueae</taxon>
        <taxon>Arctiinae</taxon>
        <taxon>Arctium</taxon>
    </lineage>
</organism>
<reference evidence="1 2" key="2">
    <citation type="journal article" date="2022" name="Mol. Ecol. Resour.">
        <title>The genomes of chicory, endive, great burdock and yacon provide insights into Asteraceae paleo-polyploidization history and plant inulin production.</title>
        <authorList>
            <person name="Fan W."/>
            <person name="Wang S."/>
            <person name="Wang H."/>
            <person name="Wang A."/>
            <person name="Jiang F."/>
            <person name="Liu H."/>
            <person name="Zhao H."/>
            <person name="Xu D."/>
            <person name="Zhang Y."/>
        </authorList>
    </citation>
    <scope>NUCLEOTIDE SEQUENCE [LARGE SCALE GENOMIC DNA]</scope>
    <source>
        <strain evidence="2">cv. Niubang</strain>
    </source>
</reference>
<reference evidence="2" key="1">
    <citation type="journal article" date="2022" name="Mol. Ecol. Resour.">
        <title>The genomes of chicory, endive, great burdock and yacon provide insights into Asteraceae palaeo-polyploidization history and plant inulin production.</title>
        <authorList>
            <person name="Fan W."/>
            <person name="Wang S."/>
            <person name="Wang H."/>
            <person name="Wang A."/>
            <person name="Jiang F."/>
            <person name="Liu H."/>
            <person name="Zhao H."/>
            <person name="Xu D."/>
            <person name="Zhang Y."/>
        </authorList>
    </citation>
    <scope>NUCLEOTIDE SEQUENCE [LARGE SCALE GENOMIC DNA]</scope>
    <source>
        <strain evidence="2">cv. Niubang</strain>
    </source>
</reference>
<gene>
    <name evidence="1" type="ORF">L6452_19419</name>
</gene>
<evidence type="ECO:0000313" key="2">
    <source>
        <dbReference type="Proteomes" id="UP001055879"/>
    </source>
</evidence>
<keyword evidence="2" id="KW-1185">Reference proteome</keyword>
<proteinExistence type="predicted"/>
<dbReference type="Proteomes" id="UP001055879">
    <property type="component" value="Linkage Group LG06"/>
</dbReference>
<accession>A0ACB9B922</accession>
<sequence>MIQSNIAMSDDGGARSRTCATLFSRAWHFLFSRDKETSEVIGKFKREKRCDEMIEFLLMYICSSAQFRGAETVIGHRGSVVDLRGHSARERVLTLGSDGLTSLCSLLRRTVLLPLEKSRLVMVGKLVVCGHKIHLYSALLHMMFQKVIPDIDMLGLRVLYWIGRDRNGTFGVTEDGDFFDIESIVSKLGPHPQNLGTATCSSNIFCFCRRGRDTVLFLGSPAY</sequence>